<dbReference type="InterPro" id="IPR000421">
    <property type="entry name" value="FA58C"/>
</dbReference>
<organism evidence="2 3">
    <name type="scientific">Trichomonas vaginalis (strain ATCC PRA-98 / G3)</name>
    <dbReference type="NCBI Taxonomy" id="412133"/>
    <lineage>
        <taxon>Eukaryota</taxon>
        <taxon>Metamonada</taxon>
        <taxon>Parabasalia</taxon>
        <taxon>Trichomonadida</taxon>
        <taxon>Trichomonadidae</taxon>
        <taxon>Trichomonas</taxon>
    </lineage>
</organism>
<dbReference type="SMR" id="A2F936"/>
<reference evidence="2" key="2">
    <citation type="journal article" date="2007" name="Science">
        <title>Draft genome sequence of the sexually transmitted pathogen Trichomonas vaginalis.</title>
        <authorList>
            <person name="Carlton J.M."/>
            <person name="Hirt R.P."/>
            <person name="Silva J.C."/>
            <person name="Delcher A.L."/>
            <person name="Schatz M."/>
            <person name="Zhao Q."/>
            <person name="Wortman J.R."/>
            <person name="Bidwell S.L."/>
            <person name="Alsmark U.C.M."/>
            <person name="Besteiro S."/>
            <person name="Sicheritz-Ponten T."/>
            <person name="Noel C.J."/>
            <person name="Dacks J.B."/>
            <person name="Foster P.G."/>
            <person name="Simillion C."/>
            <person name="Van de Peer Y."/>
            <person name="Miranda-Saavedra D."/>
            <person name="Barton G.J."/>
            <person name="Westrop G.D."/>
            <person name="Mueller S."/>
            <person name="Dessi D."/>
            <person name="Fiori P.L."/>
            <person name="Ren Q."/>
            <person name="Paulsen I."/>
            <person name="Zhang H."/>
            <person name="Bastida-Corcuera F.D."/>
            <person name="Simoes-Barbosa A."/>
            <person name="Brown M.T."/>
            <person name="Hayes R.D."/>
            <person name="Mukherjee M."/>
            <person name="Okumura C.Y."/>
            <person name="Schneider R."/>
            <person name="Smith A.J."/>
            <person name="Vanacova S."/>
            <person name="Villalvazo M."/>
            <person name="Haas B.J."/>
            <person name="Pertea M."/>
            <person name="Feldblyum T.V."/>
            <person name="Utterback T.R."/>
            <person name="Shu C.L."/>
            <person name="Osoegawa K."/>
            <person name="de Jong P.J."/>
            <person name="Hrdy I."/>
            <person name="Horvathova L."/>
            <person name="Zubacova Z."/>
            <person name="Dolezal P."/>
            <person name="Malik S.B."/>
            <person name="Logsdon J.M. Jr."/>
            <person name="Henze K."/>
            <person name="Gupta A."/>
            <person name="Wang C.C."/>
            <person name="Dunne R.L."/>
            <person name="Upcroft J.A."/>
            <person name="Upcroft P."/>
            <person name="White O."/>
            <person name="Salzberg S.L."/>
            <person name="Tang P."/>
            <person name="Chiu C.-H."/>
            <person name="Lee Y.-S."/>
            <person name="Embley T.M."/>
            <person name="Coombs G.H."/>
            <person name="Mottram J.C."/>
            <person name="Tachezy J."/>
            <person name="Fraser-Liggett C.M."/>
            <person name="Johnson P.J."/>
        </authorList>
    </citation>
    <scope>NUCLEOTIDE SEQUENCE [LARGE SCALE GENOMIC DNA]</scope>
    <source>
        <strain evidence="2">G3</strain>
    </source>
</reference>
<dbReference type="OrthoDB" id="19132at2759"/>
<dbReference type="VEuPathDB" id="TrichDB:TVAGG3_0642060"/>
<feature type="domain" description="F5/8 type C" evidence="1">
    <location>
        <begin position="278"/>
        <end position="398"/>
    </location>
</feature>
<dbReference type="KEGG" id="tva:4756362"/>
<accession>A2F936</accession>
<proteinExistence type="predicted"/>
<evidence type="ECO:0000313" key="2">
    <source>
        <dbReference type="EMBL" id="EAX98564.1"/>
    </source>
</evidence>
<dbReference type="Pfam" id="PF00754">
    <property type="entry name" value="F5_F8_type_C"/>
    <property type="match status" value="1"/>
</dbReference>
<dbReference type="InParanoid" id="A2F936"/>
<gene>
    <name evidence="2" type="ORF">TVAG_429170</name>
</gene>
<dbReference type="AlphaFoldDB" id="A2F936"/>
<name>A2F936_TRIV3</name>
<keyword evidence="3" id="KW-1185">Reference proteome</keyword>
<dbReference type="VEuPathDB" id="TrichDB:TVAG_429170"/>
<protein>
    <submittedName>
        <fullName evidence="2">F5/8 type C domain containing protein</fullName>
    </submittedName>
</protein>
<dbReference type="Proteomes" id="UP000001542">
    <property type="component" value="Unassembled WGS sequence"/>
</dbReference>
<dbReference type="SUPFAM" id="SSF49785">
    <property type="entry name" value="Galactose-binding domain-like"/>
    <property type="match status" value="1"/>
</dbReference>
<evidence type="ECO:0000259" key="1">
    <source>
        <dbReference type="Pfam" id="PF00754"/>
    </source>
</evidence>
<sequence>MFQLSSAGLKNINETQFVTIRFNDSEYKLGIIRAQFLSTKIKSDTTEFIIPIAEKNNSFSYVLKLLNGEKLEIPENVKIHVGSIGMFLQNEELINIANTVDLYPSNVISILKQKLEFHLNITREIEYIASHLFEMEESDIKLLDVDTQYLIFNSSSAKIENESWRFGLISEQVRDNGDRFIKLYETVDFTKLLPNEKEEFLNLVPLEKCTPLLYQKLIYGSIKATPDKQEKVEIPKKEEKSLGKTFKNEIDGSLDGIINYLTKKNNGNVAAKKIVDVSSSSQFIHFSPENLVNYDSKNMFQSLNEEGSWVQFDFKNLQIDVSGYTIVTKEGNQNDHHLKSWVLEASNDGNTWTILDEEKNNVDLNGPSHKKTFEVRNHGSYSKFRIRMTSVAHSGYWAFAASAIEFFGNLIE</sequence>
<evidence type="ECO:0000313" key="3">
    <source>
        <dbReference type="Proteomes" id="UP000001542"/>
    </source>
</evidence>
<dbReference type="InterPro" id="IPR008979">
    <property type="entry name" value="Galactose-bd-like_sf"/>
</dbReference>
<dbReference type="EMBL" id="DS113670">
    <property type="protein sequence ID" value="EAX98564.1"/>
    <property type="molecule type" value="Genomic_DNA"/>
</dbReference>
<dbReference type="RefSeq" id="XP_001311494.1">
    <property type="nucleotide sequence ID" value="XM_001311493.1"/>
</dbReference>
<reference evidence="2" key="1">
    <citation type="submission" date="2006-10" db="EMBL/GenBank/DDBJ databases">
        <authorList>
            <person name="Amadeo P."/>
            <person name="Zhao Q."/>
            <person name="Wortman J."/>
            <person name="Fraser-Liggett C."/>
            <person name="Carlton J."/>
        </authorList>
    </citation>
    <scope>NUCLEOTIDE SEQUENCE</scope>
    <source>
        <strain evidence="2">G3</strain>
    </source>
</reference>
<dbReference type="Gene3D" id="2.60.120.260">
    <property type="entry name" value="Galactose-binding domain-like"/>
    <property type="match status" value="1"/>
</dbReference>